<dbReference type="SUPFAM" id="SSF49384">
    <property type="entry name" value="Carbohydrate-binding domain"/>
    <property type="match status" value="1"/>
</dbReference>
<dbReference type="Proteomes" id="UP000587527">
    <property type="component" value="Unassembled WGS sequence"/>
</dbReference>
<dbReference type="InterPro" id="IPR012291">
    <property type="entry name" value="CBM2_carb-bd_dom_sf"/>
</dbReference>
<dbReference type="GO" id="GO:0030247">
    <property type="term" value="F:polysaccharide binding"/>
    <property type="evidence" value="ECO:0007669"/>
    <property type="project" value="UniProtKB-UniRule"/>
</dbReference>
<dbReference type="RefSeq" id="WP_184846814.1">
    <property type="nucleotide sequence ID" value="NZ_JACHMN010000003.1"/>
</dbReference>
<proteinExistence type="predicted"/>
<organism evidence="3 4">
    <name type="scientific">Allocatelliglobosispora scoriae</name>
    <dbReference type="NCBI Taxonomy" id="643052"/>
    <lineage>
        <taxon>Bacteria</taxon>
        <taxon>Bacillati</taxon>
        <taxon>Actinomycetota</taxon>
        <taxon>Actinomycetes</taxon>
        <taxon>Micromonosporales</taxon>
        <taxon>Micromonosporaceae</taxon>
        <taxon>Allocatelliglobosispora</taxon>
    </lineage>
</organism>
<sequence>MENTTRTGTGRQRPAAAKLLGVLVLIVGMLAAAPTPASAAAPCTVDYRVMSYWGTGFQSQLVFSPGTAVTSWSVSFDVADQQVVAFAMYGGFTQTGRHVTVSNASFNGAIPAGGSITLGIGVHTNPTLTNVPVASFVYNGQTCVYTPQPYLIATPARPDVPEGGTATATVRLSRAPAVNITVTVGSGSVVTASPASLVFTPSTWNTPQAITLRSPVDGDAVGQDQYLGLNQQNYTVPMYVSTAVLAHQVDNG</sequence>
<feature type="domain" description="CBM2" evidence="2">
    <location>
        <begin position="36"/>
        <end position="146"/>
    </location>
</feature>
<feature type="chain" id="PRO_5032715339" description="CBM2 domain-containing protein" evidence="1">
    <location>
        <begin position="40"/>
        <end position="252"/>
    </location>
</feature>
<dbReference type="PROSITE" id="PS51173">
    <property type="entry name" value="CBM2"/>
    <property type="match status" value="1"/>
</dbReference>
<evidence type="ECO:0000313" key="4">
    <source>
        <dbReference type="Proteomes" id="UP000587527"/>
    </source>
</evidence>
<protein>
    <recommendedName>
        <fullName evidence="2">CBM2 domain-containing protein</fullName>
    </recommendedName>
</protein>
<dbReference type="InterPro" id="IPR008965">
    <property type="entry name" value="CBM2/CBM3_carb-bd_dom_sf"/>
</dbReference>
<evidence type="ECO:0000313" key="3">
    <source>
        <dbReference type="EMBL" id="MBB5874581.1"/>
    </source>
</evidence>
<dbReference type="EMBL" id="JACHMN010000003">
    <property type="protein sequence ID" value="MBB5874581.1"/>
    <property type="molecule type" value="Genomic_DNA"/>
</dbReference>
<reference evidence="3 4" key="1">
    <citation type="submission" date="2020-08" db="EMBL/GenBank/DDBJ databases">
        <title>Sequencing the genomes of 1000 actinobacteria strains.</title>
        <authorList>
            <person name="Klenk H.-P."/>
        </authorList>
    </citation>
    <scope>NUCLEOTIDE SEQUENCE [LARGE SCALE GENOMIC DNA]</scope>
    <source>
        <strain evidence="3 4">DSM 45362</strain>
    </source>
</reference>
<name>A0A841C718_9ACTN</name>
<dbReference type="GO" id="GO:0005975">
    <property type="term" value="P:carbohydrate metabolic process"/>
    <property type="evidence" value="ECO:0007669"/>
    <property type="project" value="InterPro"/>
</dbReference>
<keyword evidence="1" id="KW-0732">Signal</keyword>
<dbReference type="GO" id="GO:0004553">
    <property type="term" value="F:hydrolase activity, hydrolyzing O-glycosyl compounds"/>
    <property type="evidence" value="ECO:0007669"/>
    <property type="project" value="InterPro"/>
</dbReference>
<dbReference type="Pfam" id="PF00553">
    <property type="entry name" value="CBM_2"/>
    <property type="match status" value="1"/>
</dbReference>
<feature type="signal peptide" evidence="1">
    <location>
        <begin position="1"/>
        <end position="39"/>
    </location>
</feature>
<dbReference type="InterPro" id="IPR001919">
    <property type="entry name" value="CBD2"/>
</dbReference>
<evidence type="ECO:0000256" key="1">
    <source>
        <dbReference type="SAM" id="SignalP"/>
    </source>
</evidence>
<accession>A0A841C718</accession>
<comment type="caution">
    <text evidence="3">The sequence shown here is derived from an EMBL/GenBank/DDBJ whole genome shotgun (WGS) entry which is preliminary data.</text>
</comment>
<dbReference type="AlphaFoldDB" id="A0A841C718"/>
<dbReference type="Gene3D" id="2.60.40.290">
    <property type="match status" value="1"/>
</dbReference>
<gene>
    <name evidence="3" type="ORF">F4553_008015</name>
</gene>
<keyword evidence="4" id="KW-1185">Reference proteome</keyword>
<evidence type="ECO:0000259" key="2">
    <source>
        <dbReference type="PROSITE" id="PS51173"/>
    </source>
</evidence>
<dbReference type="SMART" id="SM00637">
    <property type="entry name" value="CBD_II"/>
    <property type="match status" value="1"/>
</dbReference>